<evidence type="ECO:0000313" key="1">
    <source>
        <dbReference type="EnsemblPlants" id="AVESA.00010b.r2.2DG0398220.1.CDS.1"/>
    </source>
</evidence>
<dbReference type="Proteomes" id="UP001732700">
    <property type="component" value="Chromosome 2D"/>
</dbReference>
<name>A0ACD5V873_AVESA</name>
<organism evidence="1 2">
    <name type="scientific">Avena sativa</name>
    <name type="common">Oat</name>
    <dbReference type="NCBI Taxonomy" id="4498"/>
    <lineage>
        <taxon>Eukaryota</taxon>
        <taxon>Viridiplantae</taxon>
        <taxon>Streptophyta</taxon>
        <taxon>Embryophyta</taxon>
        <taxon>Tracheophyta</taxon>
        <taxon>Spermatophyta</taxon>
        <taxon>Magnoliopsida</taxon>
        <taxon>Liliopsida</taxon>
        <taxon>Poales</taxon>
        <taxon>Poaceae</taxon>
        <taxon>BOP clade</taxon>
        <taxon>Pooideae</taxon>
        <taxon>Poodae</taxon>
        <taxon>Poeae</taxon>
        <taxon>Poeae Chloroplast Group 1 (Aveneae type)</taxon>
        <taxon>Aveninae</taxon>
        <taxon>Avena</taxon>
    </lineage>
</organism>
<proteinExistence type="predicted"/>
<accession>A0ACD5V873</accession>
<evidence type="ECO:0000313" key="2">
    <source>
        <dbReference type="Proteomes" id="UP001732700"/>
    </source>
</evidence>
<keyword evidence="2" id="KW-1185">Reference proteome</keyword>
<reference evidence="1" key="2">
    <citation type="submission" date="2025-09" db="UniProtKB">
        <authorList>
            <consortium name="EnsemblPlants"/>
        </authorList>
    </citation>
    <scope>IDENTIFICATION</scope>
</reference>
<reference evidence="1" key="1">
    <citation type="submission" date="2021-05" db="EMBL/GenBank/DDBJ databases">
        <authorList>
            <person name="Scholz U."/>
            <person name="Mascher M."/>
            <person name="Fiebig A."/>
        </authorList>
    </citation>
    <scope>NUCLEOTIDE SEQUENCE [LARGE SCALE GENOMIC DNA]</scope>
</reference>
<sequence>MFISYASSIHLLEMVSVMCHLPSHSYLREVRGDGSLLGGVELDVDVVQEGAMTTRFFFWSCVSHASCCPYEEPALQAVWFLQHLYGFVVSDFNYEGMVAYRELARSAIVLAVSLARSANPASNGRASGSLGFANEMSQWHTLCNQLISSACDM</sequence>
<dbReference type="EnsemblPlants" id="AVESA.00010b.r2.2DG0398220.1">
    <property type="protein sequence ID" value="AVESA.00010b.r2.2DG0398220.1.CDS.1"/>
    <property type="gene ID" value="AVESA.00010b.r2.2DG0398220"/>
</dbReference>
<protein>
    <submittedName>
        <fullName evidence="1">Uncharacterized protein</fullName>
    </submittedName>
</protein>